<protein>
    <submittedName>
        <fullName evidence="3">Phosphatase</fullName>
    </submittedName>
</protein>
<dbReference type="PANTHER" id="PTHR28208:SF3">
    <property type="entry name" value="PHOSPHATIDATE PHOSPHATASE APP1"/>
    <property type="match status" value="1"/>
</dbReference>
<organism evidence="3 4">
    <name type="scientific">Skermanella aerolata</name>
    <dbReference type="NCBI Taxonomy" id="393310"/>
    <lineage>
        <taxon>Bacteria</taxon>
        <taxon>Pseudomonadati</taxon>
        <taxon>Pseudomonadota</taxon>
        <taxon>Alphaproteobacteria</taxon>
        <taxon>Rhodospirillales</taxon>
        <taxon>Azospirillaceae</taxon>
        <taxon>Skermanella</taxon>
    </lineage>
</organism>
<dbReference type="AlphaFoldDB" id="A0A512DV47"/>
<dbReference type="EMBL" id="BJYZ01000021">
    <property type="protein sequence ID" value="GEO40344.1"/>
    <property type="molecule type" value="Genomic_DNA"/>
</dbReference>
<proteinExistence type="predicted"/>
<evidence type="ECO:0000259" key="2">
    <source>
        <dbReference type="Pfam" id="PF09949"/>
    </source>
</evidence>
<dbReference type="OrthoDB" id="9789875at2"/>
<reference evidence="3 4" key="1">
    <citation type="submission" date="2019-07" db="EMBL/GenBank/DDBJ databases">
        <title>Whole genome shotgun sequence of Skermanella aerolata NBRC 106429.</title>
        <authorList>
            <person name="Hosoyama A."/>
            <person name="Uohara A."/>
            <person name="Ohji S."/>
            <person name="Ichikawa N."/>
        </authorList>
    </citation>
    <scope>NUCLEOTIDE SEQUENCE [LARGE SCALE GENOMIC DNA]</scope>
    <source>
        <strain evidence="3 4">NBRC 106429</strain>
    </source>
</reference>
<gene>
    <name evidence="3" type="ORF">SAE02_44920</name>
</gene>
<dbReference type="PANTHER" id="PTHR28208">
    <property type="entry name" value="PHOSPHATIDATE PHOSPHATASE APP1"/>
    <property type="match status" value="1"/>
</dbReference>
<feature type="domain" description="Phosphatidate phosphatase APP1 catalytic" evidence="2">
    <location>
        <begin position="154"/>
        <end position="309"/>
    </location>
</feature>
<evidence type="ECO:0000256" key="1">
    <source>
        <dbReference type="SAM" id="MobiDB-lite"/>
    </source>
</evidence>
<dbReference type="InterPro" id="IPR052935">
    <property type="entry name" value="Mg2+_PAP"/>
</dbReference>
<dbReference type="Proteomes" id="UP000321523">
    <property type="component" value="Unassembled WGS sequence"/>
</dbReference>
<dbReference type="Pfam" id="PF09949">
    <property type="entry name" value="APP1_cat"/>
    <property type="match status" value="1"/>
</dbReference>
<feature type="compositionally biased region" description="Low complexity" evidence="1">
    <location>
        <begin position="402"/>
        <end position="414"/>
    </location>
</feature>
<comment type="caution">
    <text evidence="3">The sequence shown here is derived from an EMBL/GenBank/DDBJ whole genome shotgun (WGS) entry which is preliminary data.</text>
</comment>
<dbReference type="GO" id="GO:0008195">
    <property type="term" value="F:phosphatidate phosphatase activity"/>
    <property type="evidence" value="ECO:0007669"/>
    <property type="project" value="InterPro"/>
</dbReference>
<feature type="region of interest" description="Disordered" evidence="1">
    <location>
        <begin position="368"/>
        <end position="414"/>
    </location>
</feature>
<accession>A0A512DV47</accession>
<name>A0A512DV47_9PROT</name>
<evidence type="ECO:0000313" key="3">
    <source>
        <dbReference type="EMBL" id="GEO40344.1"/>
    </source>
</evidence>
<keyword evidence="4" id="KW-1185">Reference proteome</keyword>
<evidence type="ECO:0000313" key="4">
    <source>
        <dbReference type="Proteomes" id="UP000321523"/>
    </source>
</evidence>
<sequence length="414" mass="45946">MGSRGTLRKWKRAATRILDLAARPVRTAHGKRGIVLQPYRGYGSREEVFLIGRAFRQSRTEHGGGEDDLAGHLRDIGRRIVRRSVAGATVRARFGGAEQRAVTDRDGYFRIHLKVRELAPSDDCWHDMDLELEQPDPVTATAQVFIPPRHCRHVVISDIDDTVMFTGVAGKLKMMWRLFVQDAENRVAFPGVAELYRAMHAGPSGRESNPMLYVSRAPWGIYDVLDEFFRMHNIPVGPMLFLREWGVTWKSPLPRKAEDHKRELIGNMLALYKDLPFVLIGDSGQHDPEVYRQIVDEYPGRVTAVYIRNVSRDETRIREIEDLAKAVTAAGSGMVLAADSLAIADHAAELGLIDRQAPARVSAEIDAEGATASKRPARKVARRDLRDAVMGSDGSGGGNGGDAPNVVVGTDRRD</sequence>
<dbReference type="RefSeq" id="WP_052831247.1">
    <property type="nucleotide sequence ID" value="NZ_BJYZ01000021.1"/>
</dbReference>
<dbReference type="InterPro" id="IPR019236">
    <property type="entry name" value="APP1_cat"/>
</dbReference>